<sequence length="313" mass="36554">MYRSKIGVFNGSSWEELCQCIFKAKYRDQGYQEIKASPGDFGIEGYITDTNTAFQCYCPNLHYNQTELYKKQAEKITEDLEKLRENESEIEARLGDSLIRNWCFVTPEANRNKLLRHAKKKQEQVRSWGLKILSPDFRIFIHDADFYLKEINEHRALAGEAIQLNPLPLATPELEKKNEYEENILRKTKLRIAAGQTKNPNLTTEQHQKKVQKLYDRTLNEFLNFNTFCMQLDASSSVVYHKVERILATFQKQVDDWSDTLNATPNELTEKIRIDLTNRLLEELRPHVDYALATDIVNHAVANWLGLCQLDYE</sequence>
<dbReference type="EMBL" id="AP022642">
    <property type="protein sequence ID" value="BCA28702.1"/>
    <property type="molecule type" value="Genomic_DNA"/>
</dbReference>
<dbReference type="RefSeq" id="WP_172433565.1">
    <property type="nucleotide sequence ID" value="NZ_AP022642.1"/>
</dbReference>
<evidence type="ECO:0000313" key="3">
    <source>
        <dbReference type="Proteomes" id="UP000501237"/>
    </source>
</evidence>
<dbReference type="AlphaFoldDB" id="A0A679GHL3"/>
<protein>
    <submittedName>
        <fullName evidence="2">Uncharacterized protein</fullName>
    </submittedName>
</protein>
<evidence type="ECO:0000256" key="1">
    <source>
        <dbReference type="SAM" id="Coils"/>
    </source>
</evidence>
<organism evidence="2 3">
    <name type="scientific">Metapseudomonas otitidis</name>
    <dbReference type="NCBI Taxonomy" id="319939"/>
    <lineage>
        <taxon>Bacteria</taxon>
        <taxon>Pseudomonadati</taxon>
        <taxon>Pseudomonadota</taxon>
        <taxon>Gammaproteobacteria</taxon>
        <taxon>Pseudomonadales</taxon>
        <taxon>Pseudomonadaceae</taxon>
        <taxon>Metapseudomonas</taxon>
    </lineage>
</organism>
<accession>A0A679GHL3</accession>
<proteinExistence type="predicted"/>
<keyword evidence="1" id="KW-0175">Coiled coil</keyword>
<dbReference type="KEGG" id="poj:PtoMrB4_26790"/>
<evidence type="ECO:0000313" key="2">
    <source>
        <dbReference type="EMBL" id="BCA28702.1"/>
    </source>
</evidence>
<gene>
    <name evidence="2" type="ORF">PtoMrB4_26790</name>
</gene>
<dbReference type="GeneID" id="57397896"/>
<name>A0A679GHL3_9GAMM</name>
<reference evidence="2 3" key="1">
    <citation type="journal article" date="2020" name="Microbiol. Resour. Announc.">
        <title>Complete genome sequence of Pseudomonas otitidis strain MrB4, isolated from Lake Biwa in Japan.</title>
        <authorList>
            <person name="Miyazaki K."/>
            <person name="Hase E."/>
            <person name="Maruya T."/>
        </authorList>
    </citation>
    <scope>NUCLEOTIDE SEQUENCE [LARGE SCALE GENOMIC DNA]</scope>
    <source>
        <strain evidence="2 3">MrB4</strain>
    </source>
</reference>
<feature type="coiled-coil region" evidence="1">
    <location>
        <begin position="66"/>
        <end position="93"/>
    </location>
</feature>
<dbReference type="Proteomes" id="UP000501237">
    <property type="component" value="Chromosome"/>
</dbReference>